<evidence type="ECO:0000313" key="2">
    <source>
        <dbReference type="Proteomes" id="UP000593772"/>
    </source>
</evidence>
<dbReference type="KEGG" id="vg:65129578"/>
<dbReference type="EMBL" id="MT774386">
    <property type="protein sequence ID" value="QOR59085.1"/>
    <property type="molecule type" value="Genomic_DNA"/>
</dbReference>
<proteinExistence type="predicted"/>
<organism evidence="1 2">
    <name type="scientific">uncultured phage cr110_1</name>
    <dbReference type="NCBI Taxonomy" id="2772070"/>
    <lineage>
        <taxon>Viruses</taxon>
        <taxon>Duplodnaviria</taxon>
        <taxon>Heunggongvirae</taxon>
        <taxon>Uroviricota</taxon>
        <taxon>Caudoviricetes</taxon>
        <taxon>Crassvirales</taxon>
        <taxon>Intestiviridae</taxon>
        <taxon>Crudevirinae</taxon>
        <taxon>Delmidovirus</taxon>
        <taxon>Delmidovirus intestinihominis</taxon>
    </lineage>
</organism>
<evidence type="ECO:0000313" key="1">
    <source>
        <dbReference type="EMBL" id="QOR59085.1"/>
    </source>
</evidence>
<accession>A0A7M1RXB1</accession>
<evidence type="ECO:0008006" key="3">
    <source>
        <dbReference type="Google" id="ProtNLM"/>
    </source>
</evidence>
<dbReference type="InterPro" id="IPR025915">
    <property type="entry name" value="Phage_gp49_66"/>
</dbReference>
<sequence>MGKYIGIKMIEATPMKASMALEHGYKIGNHNTDDLGYEISYPDGYKSWCPAEEFDKYYYHIQDENGDMLYRNDIEDFIAAKESVKVGTKTTNTTLTTITGFEVHGQSACVNPDNFNMQIGEQYASEKAKDQLWFALGFVLQWAKNGIKRNK</sequence>
<dbReference type="GeneID" id="65129578"/>
<dbReference type="Proteomes" id="UP000593772">
    <property type="component" value="Segment"/>
</dbReference>
<keyword evidence="2" id="KW-1185">Reference proteome</keyword>
<dbReference type="RefSeq" id="YP_010111243.1">
    <property type="nucleotide sequence ID" value="NC_055879.1"/>
</dbReference>
<dbReference type="Pfam" id="PF13876">
    <property type="entry name" value="Phage_gp49_66"/>
    <property type="match status" value="1"/>
</dbReference>
<protein>
    <recommendedName>
        <fullName evidence="3">Phage protein</fullName>
    </recommendedName>
</protein>
<name>A0A7M1RXB1_9CAUD</name>
<reference evidence="1 2" key="1">
    <citation type="submission" date="2020-07" db="EMBL/GenBank/DDBJ databases">
        <title>Taxonomic proposal: Crassvirales, a new order of highly abundant and diverse bacterial viruses.</title>
        <authorList>
            <person name="Shkoporov A.N."/>
            <person name="Stockdale S.R."/>
            <person name="Guerin E."/>
            <person name="Ross R.P."/>
            <person name="Hill C."/>
        </authorList>
    </citation>
    <scope>NUCLEOTIDE SEQUENCE [LARGE SCALE GENOMIC DNA]</scope>
</reference>